<accession>A0AAP1RFV6</accession>
<evidence type="ECO:0000313" key="3">
    <source>
        <dbReference type="Proteomes" id="UP000806077"/>
    </source>
</evidence>
<gene>
    <name evidence="2" type="ORF">F7645_09050</name>
</gene>
<protein>
    <submittedName>
        <fullName evidence="2">Uncharacterized protein</fullName>
    </submittedName>
</protein>
<keyword evidence="1" id="KW-1133">Transmembrane helix</keyword>
<comment type="caution">
    <text evidence="2">The sequence shown here is derived from an EMBL/GenBank/DDBJ whole genome shotgun (WGS) entry which is preliminary data.</text>
</comment>
<feature type="transmembrane region" description="Helical" evidence="1">
    <location>
        <begin position="119"/>
        <end position="138"/>
    </location>
</feature>
<feature type="transmembrane region" description="Helical" evidence="1">
    <location>
        <begin position="56"/>
        <end position="80"/>
    </location>
</feature>
<keyword evidence="3" id="KW-1185">Reference proteome</keyword>
<proteinExistence type="predicted"/>
<dbReference type="Proteomes" id="UP000806077">
    <property type="component" value="Unassembled WGS sequence"/>
</dbReference>
<keyword evidence="1" id="KW-0812">Transmembrane</keyword>
<feature type="transmembrane region" description="Helical" evidence="1">
    <location>
        <begin position="12"/>
        <end position="36"/>
    </location>
</feature>
<keyword evidence="1" id="KW-0472">Membrane</keyword>
<name>A0AAP1RFV6_9FLAO</name>
<dbReference type="EMBL" id="WXXV01000011">
    <property type="protein sequence ID" value="MBE7695566.1"/>
    <property type="molecule type" value="Genomic_DNA"/>
</dbReference>
<evidence type="ECO:0000313" key="2">
    <source>
        <dbReference type="EMBL" id="MBE7695566.1"/>
    </source>
</evidence>
<evidence type="ECO:0000256" key="1">
    <source>
        <dbReference type="SAM" id="Phobius"/>
    </source>
</evidence>
<dbReference type="GeneID" id="79924917"/>
<organism evidence="2 3">
    <name type="scientific">Tenacibaculum finnmarkense genomovar finnmarkense</name>
    <dbReference type="NCBI Taxonomy" id="1458503"/>
    <lineage>
        <taxon>Bacteria</taxon>
        <taxon>Pseudomonadati</taxon>
        <taxon>Bacteroidota</taxon>
        <taxon>Flavobacteriia</taxon>
        <taxon>Flavobacteriales</taxon>
        <taxon>Flavobacteriaceae</taxon>
        <taxon>Tenacibaculum</taxon>
        <taxon>Tenacibaculum finnmarkense</taxon>
    </lineage>
</organism>
<sequence>MKLQQRRGNKSLKYLIFETLGNILIYISGILPFIHVLFSDQKLESKFFGYSSIHRFLYSAGTHASLLFLVLGLLILIPILSKDNIDYYKINLKYSLLSPFISAVFFMSWVFIPGVNFNILAYFFIGICISAISVFLILKLMDYIKLIKISFIYKERLLEEGLNYINSEIKK</sequence>
<dbReference type="RefSeq" id="WP_101955828.1">
    <property type="nucleotide sequence ID" value="NZ_JAFMUB010000018.1"/>
</dbReference>
<reference evidence="2 3" key="1">
    <citation type="journal article" date="2020" name="Int. J. Syst. Evol. Microbiol.">
        <title>Tenacibaculum piscium sp. nov., isolated from skin ulcers of sea-farmed fish, and description of Tenacibaculum finnmarkense sp. nov. with subdivision into genomovars finnmarkense and ulcerans.</title>
        <authorList>
            <person name="Olsen A.B."/>
            <person name="Spilsberg B."/>
            <person name="Nilsen H.K."/>
            <person name="Lagesen K."/>
            <person name="Gulla S."/>
            <person name="Avendano-Herrera R."/>
            <person name="Irgang R."/>
            <person name="Duchaud E."/>
            <person name="Colquhoun D.J."/>
        </authorList>
    </citation>
    <scope>NUCLEOTIDE SEQUENCE [LARGE SCALE GENOMIC DNA]</scope>
    <source>
        <strain evidence="2 3">TNO037</strain>
    </source>
</reference>
<dbReference type="AlphaFoldDB" id="A0AAP1RFV6"/>
<feature type="transmembrane region" description="Helical" evidence="1">
    <location>
        <begin position="92"/>
        <end position="113"/>
    </location>
</feature>